<dbReference type="PANTHER" id="PTHR10173">
    <property type="entry name" value="METHIONINE SULFOXIDE REDUCTASE"/>
    <property type="match status" value="1"/>
</dbReference>
<dbReference type="Gene3D" id="2.170.150.20">
    <property type="entry name" value="Peptide methionine sulfoxide reductase"/>
    <property type="match status" value="1"/>
</dbReference>
<evidence type="ECO:0000256" key="5">
    <source>
        <dbReference type="ARBA" id="ARBA00023268"/>
    </source>
</evidence>
<dbReference type="Gene3D" id="3.30.1060.10">
    <property type="entry name" value="Peptide methionine sulphoxide reductase MsrA"/>
    <property type="match status" value="1"/>
</dbReference>
<dbReference type="InterPro" id="IPR028427">
    <property type="entry name" value="Met_Sox_Rdtase_MsrB"/>
</dbReference>
<dbReference type="NCBIfam" id="TIGR00401">
    <property type="entry name" value="msrA"/>
    <property type="match status" value="1"/>
</dbReference>
<comment type="function">
    <text evidence="6">Has an important function as a repair enzyme for proteins that have been inactivated by oxidation. Catalyzes the reversible oxidation-reduction of methionine sulfoxide in proteins to methionine.</text>
</comment>
<dbReference type="InterPro" id="IPR011057">
    <property type="entry name" value="Mss4-like_sf"/>
</dbReference>
<dbReference type="EMBL" id="UOGG01000086">
    <property type="protein sequence ID" value="VAX29616.1"/>
    <property type="molecule type" value="Genomic_DNA"/>
</dbReference>
<dbReference type="GO" id="GO:0005737">
    <property type="term" value="C:cytoplasm"/>
    <property type="evidence" value="ECO:0007669"/>
    <property type="project" value="TreeGrafter"/>
</dbReference>
<dbReference type="GO" id="GO:0030091">
    <property type="term" value="P:protein repair"/>
    <property type="evidence" value="ECO:0007669"/>
    <property type="project" value="InterPro"/>
</dbReference>
<dbReference type="Pfam" id="PF01641">
    <property type="entry name" value="SelR"/>
    <property type="match status" value="1"/>
</dbReference>
<dbReference type="EC" id="1.8.4.11" evidence="3"/>
<proteinExistence type="inferred from homology"/>
<dbReference type="InterPro" id="IPR036509">
    <property type="entry name" value="Met_Sox_Rdtase_MsrA_sf"/>
</dbReference>
<dbReference type="Pfam" id="PF01625">
    <property type="entry name" value="PMSR"/>
    <property type="match status" value="1"/>
</dbReference>
<dbReference type="HAMAP" id="MF_01400">
    <property type="entry name" value="MsrB"/>
    <property type="match status" value="1"/>
</dbReference>
<evidence type="ECO:0000313" key="8">
    <source>
        <dbReference type="EMBL" id="VAX29616.1"/>
    </source>
</evidence>
<comment type="similarity">
    <text evidence="1">In the C-terminal section; belongs to the MsrB Met sulfoxide reductase family.</text>
</comment>
<sequence>LLVLTGLGASPKQENLVSGARGAVAEEQGVATFAGGCFWCMEPPFEKLAGVNAVISGFTGGHKKNPTYQDVVTGSTGHVEAVEIHFDPMKISYQDLLEVFWRNVDPTDGGGQFVDRGDSYVTGIFVHNEGQKKLALESKLRLDASNRYDKKIVTPIVQVMEFYPAEDYHQDYYKKNPVRYKYYRYRSGRDEFIEKTWGNERNFKPMTISMKDGEEEFSKPSDNELKKSLTELQYEVTQKEGTEPAYKNEFWDNKQQGIYVDVVSGEPLFSSLDKFKSGTGWPSFTRPLVDENIKTKTDTSFFMKRTEVRSANADSHLGHLFEDGPQPTGLRYCINSASLRFIPVEDLKKEGYAAYIPLFGKSS</sequence>
<dbReference type="InterPro" id="IPR002569">
    <property type="entry name" value="Met_Sox_Rdtase_MsrA_dom"/>
</dbReference>
<feature type="non-terminal residue" evidence="8">
    <location>
        <position position="1"/>
    </location>
</feature>
<dbReference type="SUPFAM" id="SSF55068">
    <property type="entry name" value="Peptide methionine sulfoxide reductase"/>
    <property type="match status" value="1"/>
</dbReference>
<dbReference type="PROSITE" id="PS51790">
    <property type="entry name" value="MSRB"/>
    <property type="match status" value="1"/>
</dbReference>
<feature type="domain" description="MsrB" evidence="7">
    <location>
        <begin position="222"/>
        <end position="344"/>
    </location>
</feature>
<dbReference type="HAMAP" id="MF_01401">
    <property type="entry name" value="MsrA"/>
    <property type="match status" value="1"/>
</dbReference>
<dbReference type="GO" id="GO:0008113">
    <property type="term" value="F:peptide-methionine (S)-S-oxide reductase activity"/>
    <property type="evidence" value="ECO:0007669"/>
    <property type="project" value="UniProtKB-EC"/>
</dbReference>
<dbReference type="AlphaFoldDB" id="A0A3B1CGJ9"/>
<reference evidence="8" key="1">
    <citation type="submission" date="2018-06" db="EMBL/GenBank/DDBJ databases">
        <authorList>
            <person name="Zhirakovskaya E."/>
        </authorList>
    </citation>
    <scope>NUCLEOTIDE SEQUENCE</scope>
</reference>
<gene>
    <name evidence="8" type="ORF">MNBD_NITROSPINAE05-477</name>
</gene>
<name>A0A3B1CGJ9_9ZZZZ</name>
<evidence type="ECO:0000256" key="1">
    <source>
        <dbReference type="ARBA" id="ARBA00008076"/>
    </source>
</evidence>
<evidence type="ECO:0000256" key="6">
    <source>
        <dbReference type="ARBA" id="ARBA00024679"/>
    </source>
</evidence>
<dbReference type="NCBIfam" id="TIGR00357">
    <property type="entry name" value="peptide-methionine (R)-S-oxide reductase MsrB"/>
    <property type="match status" value="1"/>
</dbReference>
<accession>A0A3B1CGJ9</accession>
<dbReference type="InterPro" id="IPR002579">
    <property type="entry name" value="Met_Sox_Rdtase_MsrB_dom"/>
</dbReference>
<dbReference type="FunFam" id="2.170.150.20:FF:000003">
    <property type="entry name" value="Peptide methionine sulfoxide reductase MsrB"/>
    <property type="match status" value="1"/>
</dbReference>
<dbReference type="GO" id="GO:0006979">
    <property type="term" value="P:response to oxidative stress"/>
    <property type="evidence" value="ECO:0007669"/>
    <property type="project" value="InterPro"/>
</dbReference>
<dbReference type="PANTHER" id="PTHR10173:SF59">
    <property type="entry name" value="PEPTIDE METHIONINE SULFOXIDE REDUCTASE MSRA_MSRB"/>
    <property type="match status" value="1"/>
</dbReference>
<comment type="similarity">
    <text evidence="2">In the N-terminal section; belongs to the MsrA Met sulfoxide reductase family.</text>
</comment>
<protein>
    <recommendedName>
        <fullName evidence="3">peptide-methionine (S)-S-oxide reductase</fullName>
        <ecNumber evidence="3">1.8.4.11</ecNumber>
    </recommendedName>
</protein>
<evidence type="ECO:0000256" key="3">
    <source>
        <dbReference type="ARBA" id="ARBA00012502"/>
    </source>
</evidence>
<evidence type="ECO:0000259" key="7">
    <source>
        <dbReference type="PROSITE" id="PS51790"/>
    </source>
</evidence>
<evidence type="ECO:0000256" key="2">
    <source>
        <dbReference type="ARBA" id="ARBA00011017"/>
    </source>
</evidence>
<dbReference type="GO" id="GO:0033743">
    <property type="term" value="F:peptide-methionine (R)-S-oxide reductase activity"/>
    <property type="evidence" value="ECO:0007669"/>
    <property type="project" value="InterPro"/>
</dbReference>
<evidence type="ECO:0000256" key="4">
    <source>
        <dbReference type="ARBA" id="ARBA00023002"/>
    </source>
</evidence>
<organism evidence="8">
    <name type="scientific">hydrothermal vent metagenome</name>
    <dbReference type="NCBI Taxonomy" id="652676"/>
    <lineage>
        <taxon>unclassified sequences</taxon>
        <taxon>metagenomes</taxon>
        <taxon>ecological metagenomes</taxon>
    </lineage>
</organism>
<keyword evidence="5" id="KW-0511">Multifunctional enzyme</keyword>
<dbReference type="SUPFAM" id="SSF51316">
    <property type="entry name" value="Mss4-like"/>
    <property type="match status" value="1"/>
</dbReference>
<keyword evidence="4 8" id="KW-0560">Oxidoreductase</keyword>